<proteinExistence type="predicted"/>
<dbReference type="PROSITE" id="PS50943">
    <property type="entry name" value="HTH_CROC1"/>
    <property type="match status" value="1"/>
</dbReference>
<dbReference type="Gene3D" id="1.10.260.40">
    <property type="entry name" value="lambda repressor-like DNA-binding domains"/>
    <property type="match status" value="1"/>
</dbReference>
<sequence>MATPCATGGDANSYGQTTTAPVSCTGPMWPRRLSSYGDKWYCRRMTTVEVSRSSDLGPALRAERLEQGTSQLALAEIAGVGRQWLNAFEMGDKPSAPLDMVMRVADALGVSVMLNRPVRHAPGNVPEPVDLNDLLERFRQ</sequence>
<dbReference type="AlphaFoldDB" id="A0A857MHX5"/>
<dbReference type="EMBL" id="CP045810">
    <property type="protein sequence ID" value="QHN40851.1"/>
    <property type="molecule type" value="Genomic_DNA"/>
</dbReference>
<protein>
    <submittedName>
        <fullName evidence="1">Helix-turn-helix domain-containing protein</fullName>
    </submittedName>
</protein>
<reference evidence="1" key="1">
    <citation type="journal article" date="2021" name="Nat. Microbiol.">
        <title>Cocultivation of an ultrasmall environmental parasitic bacterium with lytic ability against bacteria associated with wastewater foams.</title>
        <authorList>
            <person name="Batinovic S."/>
            <person name="Rose J.J.A."/>
            <person name="Ratcliffe J."/>
            <person name="Seviour R.J."/>
            <person name="Petrovski S."/>
        </authorList>
    </citation>
    <scope>NUCLEOTIDE SEQUENCE</scope>
    <source>
        <strain evidence="1">CON44</strain>
    </source>
</reference>
<dbReference type="Pfam" id="PF01381">
    <property type="entry name" value="HTH_3"/>
    <property type="match status" value="1"/>
</dbReference>
<name>A0A857MHX5_9ACTN</name>
<dbReference type="CDD" id="cd00093">
    <property type="entry name" value="HTH_XRE"/>
    <property type="match status" value="1"/>
</dbReference>
<dbReference type="SUPFAM" id="SSF47413">
    <property type="entry name" value="lambda repressor-like DNA-binding domains"/>
    <property type="match status" value="1"/>
</dbReference>
<dbReference type="InterPro" id="IPR010982">
    <property type="entry name" value="Lambda_DNA-bd_dom_sf"/>
</dbReference>
<evidence type="ECO:0000313" key="1">
    <source>
        <dbReference type="EMBL" id="QHN40851.1"/>
    </source>
</evidence>
<organism evidence="1">
    <name type="scientific">Gordonia amarae</name>
    <dbReference type="NCBI Taxonomy" id="36821"/>
    <lineage>
        <taxon>Bacteria</taxon>
        <taxon>Bacillati</taxon>
        <taxon>Actinomycetota</taxon>
        <taxon>Actinomycetes</taxon>
        <taxon>Mycobacteriales</taxon>
        <taxon>Gordoniaceae</taxon>
        <taxon>Gordonia</taxon>
    </lineage>
</organism>
<dbReference type="InterPro" id="IPR001387">
    <property type="entry name" value="Cro/C1-type_HTH"/>
</dbReference>
<accession>A0A857MHX5</accession>
<gene>
    <name evidence="1" type="ORF">GII30_18325</name>
</gene>
<dbReference type="GO" id="GO:0003677">
    <property type="term" value="F:DNA binding"/>
    <property type="evidence" value="ECO:0007669"/>
    <property type="project" value="InterPro"/>
</dbReference>
<dbReference type="SMART" id="SM00530">
    <property type="entry name" value="HTH_XRE"/>
    <property type="match status" value="1"/>
</dbReference>